<dbReference type="AlphaFoldDB" id="A0A0A9HAL0"/>
<sequence>MDGRGGPCRLASAALMCLAGDGGGKGNRRSRLAGVVGAEPAPGGAGDLRGDAAEPPKRWCAGLGLGVENGKKGDTAQCFFAGVPTADPGGGVAGAACGGELSASWVSGFAWHPPIFYRLAGGLAGKREWRDGRGIWWAGLGARGR</sequence>
<dbReference type="EMBL" id="GBRH01167958">
    <property type="protein sequence ID" value="JAE29938.1"/>
    <property type="molecule type" value="Transcribed_RNA"/>
</dbReference>
<organism evidence="1">
    <name type="scientific">Arundo donax</name>
    <name type="common">Giant reed</name>
    <name type="synonym">Donax arundinaceus</name>
    <dbReference type="NCBI Taxonomy" id="35708"/>
    <lineage>
        <taxon>Eukaryota</taxon>
        <taxon>Viridiplantae</taxon>
        <taxon>Streptophyta</taxon>
        <taxon>Embryophyta</taxon>
        <taxon>Tracheophyta</taxon>
        <taxon>Spermatophyta</taxon>
        <taxon>Magnoliopsida</taxon>
        <taxon>Liliopsida</taxon>
        <taxon>Poales</taxon>
        <taxon>Poaceae</taxon>
        <taxon>PACMAD clade</taxon>
        <taxon>Arundinoideae</taxon>
        <taxon>Arundineae</taxon>
        <taxon>Arundo</taxon>
    </lineage>
</organism>
<accession>A0A0A9HAL0</accession>
<reference evidence="1" key="2">
    <citation type="journal article" date="2015" name="Data Brief">
        <title>Shoot transcriptome of the giant reed, Arundo donax.</title>
        <authorList>
            <person name="Barrero R.A."/>
            <person name="Guerrero F.D."/>
            <person name="Moolhuijzen P."/>
            <person name="Goolsby J.A."/>
            <person name="Tidwell J."/>
            <person name="Bellgard S.E."/>
            <person name="Bellgard M.I."/>
        </authorList>
    </citation>
    <scope>NUCLEOTIDE SEQUENCE</scope>
    <source>
        <tissue evidence="1">Shoot tissue taken approximately 20 cm above the soil surface</tissue>
    </source>
</reference>
<evidence type="ECO:0000313" key="1">
    <source>
        <dbReference type="EMBL" id="JAE29938.1"/>
    </source>
</evidence>
<proteinExistence type="predicted"/>
<reference evidence="1" key="1">
    <citation type="submission" date="2014-09" db="EMBL/GenBank/DDBJ databases">
        <authorList>
            <person name="Magalhaes I.L.F."/>
            <person name="Oliveira U."/>
            <person name="Santos F.R."/>
            <person name="Vidigal T.H.D.A."/>
            <person name="Brescovit A.D."/>
            <person name="Santos A.J."/>
        </authorList>
    </citation>
    <scope>NUCLEOTIDE SEQUENCE</scope>
    <source>
        <tissue evidence="1">Shoot tissue taken approximately 20 cm above the soil surface</tissue>
    </source>
</reference>
<protein>
    <submittedName>
        <fullName evidence="1">Uncharacterized protein</fullName>
    </submittedName>
</protein>
<name>A0A0A9HAL0_ARUDO</name>